<organism evidence="2 3">
    <name type="scientific">Rhodoglobus aureus</name>
    <dbReference type="NCBI Taxonomy" id="191497"/>
    <lineage>
        <taxon>Bacteria</taxon>
        <taxon>Bacillati</taxon>
        <taxon>Actinomycetota</taxon>
        <taxon>Actinomycetes</taxon>
        <taxon>Micrococcales</taxon>
        <taxon>Microbacteriaceae</taxon>
        <taxon>Rhodoglobus</taxon>
    </lineage>
</organism>
<feature type="transmembrane region" description="Helical" evidence="1">
    <location>
        <begin position="77"/>
        <end position="101"/>
    </location>
</feature>
<keyword evidence="1" id="KW-0472">Membrane</keyword>
<feature type="transmembrane region" description="Helical" evidence="1">
    <location>
        <begin position="221"/>
        <end position="247"/>
    </location>
</feature>
<evidence type="ECO:0008006" key="4">
    <source>
        <dbReference type="Google" id="ProtNLM"/>
    </source>
</evidence>
<keyword evidence="1" id="KW-1133">Transmembrane helix</keyword>
<feature type="transmembrane region" description="Helical" evidence="1">
    <location>
        <begin position="108"/>
        <end position="133"/>
    </location>
</feature>
<accession>A0ABP4G7B7</accession>
<evidence type="ECO:0000256" key="1">
    <source>
        <dbReference type="SAM" id="Phobius"/>
    </source>
</evidence>
<gene>
    <name evidence="2" type="ORF">GCM10009655_14510</name>
</gene>
<feature type="transmembrane region" description="Helical" evidence="1">
    <location>
        <begin position="33"/>
        <end position="57"/>
    </location>
</feature>
<proteinExistence type="predicted"/>
<feature type="transmembrane region" description="Helical" evidence="1">
    <location>
        <begin position="189"/>
        <end position="209"/>
    </location>
</feature>
<evidence type="ECO:0000313" key="3">
    <source>
        <dbReference type="Proteomes" id="UP001500943"/>
    </source>
</evidence>
<sequence length="256" mass="27522">MTTTTRALAHPASPLKRITSVAKLHFANPWTTLGLPWIILGTIFVLSLTVWGLIYWAASPAARTNVLDGMEYGGSSLFIFVYMMVVAIQAISITFPFALGYGVTRRDYYLGSSLAFVILAVIYTTGLTILAAIEKATNGWGMGGTMFAPIYFGDSALERVYVEFVLFLFFLFFGAAIATVWVRWKASGVVVFFIVVGAFLVALIALATFTESWGAVGESLVSLGIVGVVSWSLVITAISAVSGFVLLRGATPRNAV</sequence>
<keyword evidence="1" id="KW-0812">Transmembrane</keyword>
<keyword evidence="3" id="KW-1185">Reference proteome</keyword>
<dbReference type="EMBL" id="BAAAKW010000027">
    <property type="protein sequence ID" value="GAA1216313.1"/>
    <property type="molecule type" value="Genomic_DNA"/>
</dbReference>
<protein>
    <recommendedName>
        <fullName evidence="4">ABC transporter permease</fullName>
    </recommendedName>
</protein>
<evidence type="ECO:0000313" key="2">
    <source>
        <dbReference type="EMBL" id="GAA1216313.1"/>
    </source>
</evidence>
<dbReference type="RefSeq" id="WP_343924543.1">
    <property type="nucleotide sequence ID" value="NZ_BAAAKW010000027.1"/>
</dbReference>
<dbReference type="Proteomes" id="UP001500943">
    <property type="component" value="Unassembled WGS sequence"/>
</dbReference>
<comment type="caution">
    <text evidence="2">The sequence shown here is derived from an EMBL/GenBank/DDBJ whole genome shotgun (WGS) entry which is preliminary data.</text>
</comment>
<name>A0ABP4G7B7_9MICO</name>
<reference evidence="3" key="1">
    <citation type="journal article" date="2019" name="Int. J. Syst. Evol. Microbiol.">
        <title>The Global Catalogue of Microorganisms (GCM) 10K type strain sequencing project: providing services to taxonomists for standard genome sequencing and annotation.</title>
        <authorList>
            <consortium name="The Broad Institute Genomics Platform"/>
            <consortium name="The Broad Institute Genome Sequencing Center for Infectious Disease"/>
            <person name="Wu L."/>
            <person name="Ma J."/>
        </authorList>
    </citation>
    <scope>NUCLEOTIDE SEQUENCE [LARGE SCALE GENOMIC DNA]</scope>
    <source>
        <strain evidence="3">JCM 12762</strain>
    </source>
</reference>
<feature type="transmembrane region" description="Helical" evidence="1">
    <location>
        <begin position="160"/>
        <end position="182"/>
    </location>
</feature>